<dbReference type="RefSeq" id="WP_116077553.1">
    <property type="nucleotide sequence ID" value="NZ_CP187630.1"/>
</dbReference>
<evidence type="ECO:0000313" key="4">
    <source>
        <dbReference type="Proteomes" id="UP000256519"/>
    </source>
</evidence>
<accession>A0A3D8WW52</accession>
<dbReference type="GO" id="GO:0003824">
    <property type="term" value="F:catalytic activity"/>
    <property type="evidence" value="ECO:0007669"/>
    <property type="project" value="UniProtKB-ARBA"/>
</dbReference>
<sequence>MLNKKEQSELAEKFRCTFKDNSLYRLSPSSCMDESTLRVQLLWIQQTMEAANLRAAASMLAKRYSFVVVAALYSFIVFQKKINASTKNVSLHTEDAETMWLPKVFISEIETIKVTEDNRKILLDELLDELFAHQIEPIWSALRKVTKISKLTLWENVAVYIHWLYDLLLANEEIENVQVQKNLRYVLEEAEGHHFGSYHHNPFARYSSPTQYVEKQKQEIRVRQTCCLSYQTGDKETYCRTCPVICKPKKGVIVHE</sequence>
<name>A0A3D8WW52_PRIMG</name>
<evidence type="ECO:0000259" key="2">
    <source>
        <dbReference type="Pfam" id="PF11575"/>
    </source>
</evidence>
<organism evidence="3 4">
    <name type="scientific">Priestia megaterium</name>
    <name type="common">Bacillus megaterium</name>
    <dbReference type="NCBI Taxonomy" id="1404"/>
    <lineage>
        <taxon>Bacteria</taxon>
        <taxon>Bacillati</taxon>
        <taxon>Bacillota</taxon>
        <taxon>Bacilli</taxon>
        <taxon>Bacillales</taxon>
        <taxon>Bacillaceae</taxon>
        <taxon>Priestia</taxon>
    </lineage>
</organism>
<feature type="domain" description="Aerobactin siderophore biosynthesis IucA/IucC-like C-terminal" evidence="1">
    <location>
        <begin position="111"/>
        <end position="190"/>
    </location>
</feature>
<protein>
    <submittedName>
        <fullName evidence="3">Iron reductase</fullName>
    </submittedName>
</protein>
<dbReference type="InterPro" id="IPR022770">
    <property type="entry name" value="IucA/IucC-like_C"/>
</dbReference>
<comment type="caution">
    <text evidence="3">The sequence shown here is derived from an EMBL/GenBank/DDBJ whole genome shotgun (WGS) entry which is preliminary data.</text>
</comment>
<feature type="domain" description="Ferric siderophore reductase C-terminal" evidence="2">
    <location>
        <begin position="223"/>
        <end position="243"/>
    </location>
</feature>
<evidence type="ECO:0000259" key="1">
    <source>
        <dbReference type="Pfam" id="PF06276"/>
    </source>
</evidence>
<reference evidence="3 4" key="1">
    <citation type="journal article" date="2018" name="Appl. Environ. Microbiol.">
        <title>Antimicrobial susceptibility testing and tentative epidemiological cut-off values of five Bacillus species relevant for use as animal feed additives or for plant protection.</title>
        <authorList>
            <person name="Agerso Y."/>
            <person name="Stuer-Lauridsen B."/>
            <person name="Bjerre K."/>
            <person name="Jensen M.G."/>
            <person name="Johansen E."/>
            <person name="Bennedsen M."/>
            <person name="Brockmann E."/>
            <person name="Nielsen B."/>
        </authorList>
    </citation>
    <scope>NUCLEOTIDE SEQUENCE [LARGE SCALE GENOMIC DNA]</scope>
    <source>
        <strain evidence="3 4">CHCC20162</strain>
    </source>
</reference>
<evidence type="ECO:0000313" key="3">
    <source>
        <dbReference type="EMBL" id="RDZ09820.1"/>
    </source>
</evidence>
<dbReference type="Pfam" id="PF11575">
    <property type="entry name" value="FhuF_C"/>
    <property type="match status" value="1"/>
</dbReference>
<dbReference type="Pfam" id="PF06276">
    <property type="entry name" value="FhuF"/>
    <property type="match status" value="1"/>
</dbReference>
<dbReference type="GO" id="GO:0051537">
    <property type="term" value="F:2 iron, 2 sulfur cluster binding"/>
    <property type="evidence" value="ECO:0007669"/>
    <property type="project" value="InterPro"/>
</dbReference>
<proteinExistence type="predicted"/>
<dbReference type="EMBL" id="PQWM01000035">
    <property type="protein sequence ID" value="RDZ09820.1"/>
    <property type="molecule type" value="Genomic_DNA"/>
</dbReference>
<dbReference type="AlphaFoldDB" id="A0A3D8WW52"/>
<dbReference type="Proteomes" id="UP000256519">
    <property type="component" value="Unassembled WGS sequence"/>
</dbReference>
<gene>
    <name evidence="3" type="ORF">C3744_24505</name>
</gene>
<dbReference type="InterPro" id="IPR024726">
    <property type="entry name" value="FhuF_C"/>
</dbReference>